<accession>X0RKM2</accession>
<organism evidence="2">
    <name type="scientific">marine sediment metagenome</name>
    <dbReference type="NCBI Taxonomy" id="412755"/>
    <lineage>
        <taxon>unclassified sequences</taxon>
        <taxon>metagenomes</taxon>
        <taxon>ecological metagenomes</taxon>
    </lineage>
</organism>
<feature type="domain" description="PKD" evidence="1">
    <location>
        <begin position="248"/>
        <end position="299"/>
    </location>
</feature>
<dbReference type="InterPro" id="IPR035986">
    <property type="entry name" value="PKD_dom_sf"/>
</dbReference>
<feature type="non-terminal residue" evidence="2">
    <location>
        <position position="1"/>
    </location>
</feature>
<reference evidence="2" key="1">
    <citation type="journal article" date="2014" name="Front. Microbiol.">
        <title>High frequency of phylogenetically diverse reductive dehalogenase-homologous genes in deep subseafloor sedimentary metagenomes.</title>
        <authorList>
            <person name="Kawai M."/>
            <person name="Futagami T."/>
            <person name="Toyoda A."/>
            <person name="Takaki Y."/>
            <person name="Nishi S."/>
            <person name="Hori S."/>
            <person name="Arai W."/>
            <person name="Tsubouchi T."/>
            <person name="Morono Y."/>
            <person name="Uchiyama I."/>
            <person name="Ito T."/>
            <person name="Fujiyama A."/>
            <person name="Inagaki F."/>
            <person name="Takami H."/>
        </authorList>
    </citation>
    <scope>NUCLEOTIDE SEQUENCE</scope>
    <source>
        <strain evidence="2">Expedition CK06-06</strain>
    </source>
</reference>
<evidence type="ECO:0000259" key="1">
    <source>
        <dbReference type="PROSITE" id="PS50093"/>
    </source>
</evidence>
<evidence type="ECO:0000313" key="2">
    <source>
        <dbReference type="EMBL" id="GAF69369.1"/>
    </source>
</evidence>
<gene>
    <name evidence="2" type="ORF">S01H1_10130</name>
</gene>
<dbReference type="InterPro" id="IPR018391">
    <property type="entry name" value="PQQ_b-propeller_rpt"/>
</dbReference>
<protein>
    <recommendedName>
        <fullName evidence="1">PKD domain-containing protein</fullName>
    </recommendedName>
</protein>
<dbReference type="EMBL" id="BARS01005177">
    <property type="protein sequence ID" value="GAF69369.1"/>
    <property type="molecule type" value="Genomic_DNA"/>
</dbReference>
<name>X0RKM2_9ZZZZ</name>
<dbReference type="PANTHER" id="PTHR34512:SF30">
    <property type="entry name" value="OUTER MEMBRANE PROTEIN ASSEMBLY FACTOR BAMB"/>
    <property type="match status" value="1"/>
</dbReference>
<dbReference type="InterPro" id="IPR015943">
    <property type="entry name" value="WD40/YVTN_repeat-like_dom_sf"/>
</dbReference>
<dbReference type="InterPro" id="IPR002372">
    <property type="entry name" value="PQQ_rpt_dom"/>
</dbReference>
<dbReference type="SMART" id="SM00564">
    <property type="entry name" value="PQQ"/>
    <property type="match status" value="4"/>
</dbReference>
<dbReference type="InterPro" id="IPR000601">
    <property type="entry name" value="PKD_dom"/>
</dbReference>
<dbReference type="SUPFAM" id="SSF49299">
    <property type="entry name" value="PKD domain"/>
    <property type="match status" value="1"/>
</dbReference>
<dbReference type="InterPro" id="IPR013783">
    <property type="entry name" value="Ig-like_fold"/>
</dbReference>
<dbReference type="Gene3D" id="2.130.10.10">
    <property type="entry name" value="YVTN repeat-like/Quinoprotein amine dehydrogenase"/>
    <property type="match status" value="2"/>
</dbReference>
<dbReference type="CDD" id="cd00146">
    <property type="entry name" value="PKD"/>
    <property type="match status" value="1"/>
</dbReference>
<dbReference type="Pfam" id="PF18911">
    <property type="entry name" value="PKD_4"/>
    <property type="match status" value="1"/>
</dbReference>
<proteinExistence type="predicted"/>
<dbReference type="AlphaFoldDB" id="X0RKM2"/>
<sequence>YCFNTVDGTKIWSKNVGYGVHFTMSSPAVADGKLFIGSTEGMNGNMYCFNASNGNVLWTFSPGSDVKSSPAFAYSNVYVGADNGMVYCLDATTGQLKWEFETGADFYVRSSPAISNGYVYIGSADHKIYCLHAFNGTEKWTYDTGTFVYTSPLLADDKLYIGHLTTTDKNILCLNATSGDEIWSYSTGEGMWSNPAIANGKLYVGERGKIHCFGSNLPPETPDPPFGPDEGIVGKEHTFCIELPIDPNGEPLSVLWDWGDGNFSGWMGPYNSGETACASHTWTAIGDYEIKVKIENKYGVQSSWTDPFLIHIVEPAFIELRDIRGGFGISVVVENIGGATATNVKVNITIEGGLFIHIRNVSYAVENITADESIKVPSQIFGIGLGKLTDIPMITVTASADDVEEVTKTVECFVLLFLVILR</sequence>
<dbReference type="Gene3D" id="2.60.40.10">
    <property type="entry name" value="Immunoglobulins"/>
    <property type="match status" value="1"/>
</dbReference>
<dbReference type="SUPFAM" id="SSF50998">
    <property type="entry name" value="Quinoprotein alcohol dehydrogenase-like"/>
    <property type="match status" value="1"/>
</dbReference>
<comment type="caution">
    <text evidence="2">The sequence shown here is derived from an EMBL/GenBank/DDBJ whole genome shotgun (WGS) entry which is preliminary data.</text>
</comment>
<dbReference type="InterPro" id="IPR011047">
    <property type="entry name" value="Quinoprotein_ADH-like_sf"/>
</dbReference>
<dbReference type="PANTHER" id="PTHR34512">
    <property type="entry name" value="CELL SURFACE PROTEIN"/>
    <property type="match status" value="1"/>
</dbReference>
<dbReference type="Pfam" id="PF13360">
    <property type="entry name" value="PQQ_2"/>
    <property type="match status" value="2"/>
</dbReference>
<dbReference type="PROSITE" id="PS50093">
    <property type="entry name" value="PKD"/>
    <property type="match status" value="1"/>
</dbReference>